<dbReference type="Proteomes" id="UP000321353">
    <property type="component" value="Chromosome"/>
</dbReference>
<protein>
    <submittedName>
        <fullName evidence="2">SigmaW regulon antibacterial</fullName>
    </submittedName>
</protein>
<name>A0A5B9MPM3_9BACT</name>
<accession>A0A5B9MPM3</accession>
<evidence type="ECO:0000256" key="1">
    <source>
        <dbReference type="SAM" id="Phobius"/>
    </source>
</evidence>
<keyword evidence="1" id="KW-0472">Membrane</keyword>
<proteinExistence type="predicted"/>
<keyword evidence="1" id="KW-0812">Transmembrane</keyword>
<dbReference type="AlphaFoldDB" id="A0A5B9MPM3"/>
<feature type="transmembrane region" description="Helical" evidence="1">
    <location>
        <begin position="6"/>
        <end position="29"/>
    </location>
</feature>
<reference evidence="2 3" key="1">
    <citation type="submission" date="2019-02" db="EMBL/GenBank/DDBJ databases">
        <title>Planctomycetal bacteria perform biofilm scaping via a novel small molecule.</title>
        <authorList>
            <person name="Jeske O."/>
            <person name="Boedeker C."/>
            <person name="Wiegand S."/>
            <person name="Breitling P."/>
            <person name="Kallscheuer N."/>
            <person name="Jogler M."/>
            <person name="Rohde M."/>
            <person name="Petersen J."/>
            <person name="Medema M.H."/>
            <person name="Surup F."/>
            <person name="Jogler C."/>
        </authorList>
    </citation>
    <scope>NUCLEOTIDE SEQUENCE [LARGE SCALE GENOMIC DNA]</scope>
    <source>
        <strain evidence="2 3">Mal15</strain>
    </source>
</reference>
<evidence type="ECO:0000313" key="3">
    <source>
        <dbReference type="Proteomes" id="UP000321353"/>
    </source>
</evidence>
<keyword evidence="3" id="KW-1185">Reference proteome</keyword>
<sequence>MDKFAAGLLVGCVMTFIAMRLLEFLRILWPWQRAMMSGAQVSLVSILRMRLKGCPVPFLVDAHSALVHSGDKIEMDQVEACYLAHKHEVNEDDMGEFLTMVRDFKRRGSGNV</sequence>
<keyword evidence="1" id="KW-1133">Transmembrane helix</keyword>
<dbReference type="EMBL" id="CP036264">
    <property type="protein sequence ID" value="QEG02081.1"/>
    <property type="molecule type" value="Genomic_DNA"/>
</dbReference>
<gene>
    <name evidence="2" type="ORF">Mal15_61640</name>
</gene>
<dbReference type="KEGG" id="smam:Mal15_61640"/>
<organism evidence="2 3">
    <name type="scientific">Stieleria maiorica</name>
    <dbReference type="NCBI Taxonomy" id="2795974"/>
    <lineage>
        <taxon>Bacteria</taxon>
        <taxon>Pseudomonadati</taxon>
        <taxon>Planctomycetota</taxon>
        <taxon>Planctomycetia</taxon>
        <taxon>Pirellulales</taxon>
        <taxon>Pirellulaceae</taxon>
        <taxon>Stieleria</taxon>
    </lineage>
</organism>
<evidence type="ECO:0000313" key="2">
    <source>
        <dbReference type="EMBL" id="QEG02081.1"/>
    </source>
</evidence>